<protein>
    <submittedName>
        <fullName evidence="1">Uncharacterized protein</fullName>
    </submittedName>
</protein>
<organism evidence="1 2">
    <name type="scientific">Nesidiocoris tenuis</name>
    <dbReference type="NCBI Taxonomy" id="355587"/>
    <lineage>
        <taxon>Eukaryota</taxon>
        <taxon>Metazoa</taxon>
        <taxon>Ecdysozoa</taxon>
        <taxon>Arthropoda</taxon>
        <taxon>Hexapoda</taxon>
        <taxon>Insecta</taxon>
        <taxon>Pterygota</taxon>
        <taxon>Neoptera</taxon>
        <taxon>Paraneoptera</taxon>
        <taxon>Hemiptera</taxon>
        <taxon>Heteroptera</taxon>
        <taxon>Panheteroptera</taxon>
        <taxon>Cimicomorpha</taxon>
        <taxon>Miridae</taxon>
        <taxon>Dicyphina</taxon>
        <taxon>Nesidiocoris</taxon>
    </lineage>
</organism>
<dbReference type="EMBL" id="CADCXU010021579">
    <property type="protein sequence ID" value="CAB0009196.1"/>
    <property type="molecule type" value="Genomic_DNA"/>
</dbReference>
<accession>A0A6H5H0I0</accession>
<gene>
    <name evidence="1" type="ORF">NTEN_LOCUS14367</name>
</gene>
<evidence type="ECO:0000313" key="2">
    <source>
        <dbReference type="Proteomes" id="UP000479000"/>
    </source>
</evidence>
<evidence type="ECO:0000313" key="1">
    <source>
        <dbReference type="EMBL" id="CAB0009196.1"/>
    </source>
</evidence>
<name>A0A6H5H0I0_9HEMI</name>
<sequence>MYCVINIIYWDKSIPHRIAKIHVVNPHSTIEACMAFFRPLISKKLSDRQGTGRNSCSSLSCTPSVTGRFRMRLIRPQLRHNRRWKALCPRPDYPDFDIISAYDTAQLRFTVVSCAAIKPQFGGVELSCSISTFTPMPLTLIPKNISLEILVKHRVFEASNPKMWSKFVPRQLRPALIGKMFVSCAGLWQKKLIDYRDWFSVSSSLKSDESKRIGKCRFETSDSCFGNQGSFRKIEVD</sequence>
<dbReference type="OrthoDB" id="6575879at2759"/>
<dbReference type="AlphaFoldDB" id="A0A6H5H0I0"/>
<keyword evidence="2" id="KW-1185">Reference proteome</keyword>
<dbReference type="Proteomes" id="UP000479000">
    <property type="component" value="Unassembled WGS sequence"/>
</dbReference>
<proteinExistence type="predicted"/>
<reference evidence="1 2" key="1">
    <citation type="submission" date="2020-02" db="EMBL/GenBank/DDBJ databases">
        <authorList>
            <person name="Ferguson B K."/>
        </authorList>
    </citation>
    <scope>NUCLEOTIDE SEQUENCE [LARGE SCALE GENOMIC DNA]</scope>
</reference>